<dbReference type="OrthoDB" id="5985073at2759"/>
<accession>A0A0D1DT47</accession>
<evidence type="ECO:0000256" key="2">
    <source>
        <dbReference type="SAM" id="SignalP"/>
    </source>
</evidence>
<name>A0A0D1DT47_MYCMD</name>
<keyword evidence="2" id="KW-0732">Signal</keyword>
<dbReference type="PANTHER" id="PTHR35560">
    <property type="entry name" value="BLL0132 PROTEIN"/>
    <property type="match status" value="1"/>
</dbReference>
<gene>
    <name evidence="3" type="ORF">UMAG_06440</name>
</gene>
<evidence type="ECO:0000256" key="1">
    <source>
        <dbReference type="SAM" id="MobiDB-lite"/>
    </source>
</evidence>
<dbReference type="SUPFAM" id="SSF53474">
    <property type="entry name" value="alpha/beta-Hydrolases"/>
    <property type="match status" value="1"/>
</dbReference>
<dbReference type="PANTHER" id="PTHR35560:SF3">
    <property type="entry name" value="PEPTIDASE S9 PROLYL OLIGOPEPTIDASE CATALYTIC DOMAIN-CONTAINING PROTEIN"/>
    <property type="match status" value="1"/>
</dbReference>
<feature type="compositionally biased region" description="Low complexity" evidence="1">
    <location>
        <begin position="173"/>
        <end position="228"/>
    </location>
</feature>
<dbReference type="VEuPathDB" id="FungiDB:UMAG_06440"/>
<feature type="region of interest" description="Disordered" evidence="1">
    <location>
        <begin position="173"/>
        <end position="236"/>
    </location>
</feature>
<feature type="signal peptide" evidence="2">
    <location>
        <begin position="1"/>
        <end position="24"/>
    </location>
</feature>
<dbReference type="EMBL" id="CM003162">
    <property type="protein sequence ID" value="KIS65735.1"/>
    <property type="molecule type" value="Genomic_DNA"/>
</dbReference>
<organism evidence="3 4">
    <name type="scientific">Mycosarcoma maydis</name>
    <name type="common">Corn smut fungus</name>
    <name type="synonym">Ustilago maydis</name>
    <dbReference type="NCBI Taxonomy" id="5270"/>
    <lineage>
        <taxon>Eukaryota</taxon>
        <taxon>Fungi</taxon>
        <taxon>Dikarya</taxon>
        <taxon>Basidiomycota</taxon>
        <taxon>Ustilaginomycotina</taxon>
        <taxon>Ustilaginomycetes</taxon>
        <taxon>Ustilaginales</taxon>
        <taxon>Ustilaginaceae</taxon>
        <taxon>Mycosarcoma</taxon>
    </lineage>
</organism>
<dbReference type="InParanoid" id="A0A0D1DT47"/>
<dbReference type="OMA" id="FFHPVEM"/>
<evidence type="ECO:0008006" key="5">
    <source>
        <dbReference type="Google" id="ProtNLM"/>
    </source>
</evidence>
<reference evidence="3 4" key="1">
    <citation type="journal article" date="2006" name="Nature">
        <title>Insights from the genome of the biotrophic fungal plant pathogen Ustilago maydis.</title>
        <authorList>
            <person name="Kamper J."/>
            <person name="Kahmann R."/>
            <person name="Bolker M."/>
            <person name="Ma L.J."/>
            <person name="Brefort T."/>
            <person name="Saville B.J."/>
            <person name="Banuett F."/>
            <person name="Kronstad J.W."/>
            <person name="Gold S.E."/>
            <person name="Muller O."/>
            <person name="Perlin M.H."/>
            <person name="Wosten H.A."/>
            <person name="de Vries R."/>
            <person name="Ruiz-Herrera J."/>
            <person name="Reynaga-Pena C.G."/>
            <person name="Snetselaar K."/>
            <person name="McCann M."/>
            <person name="Perez-Martin J."/>
            <person name="Feldbrugge M."/>
            <person name="Basse C.W."/>
            <person name="Steinberg G."/>
            <person name="Ibeas J.I."/>
            <person name="Holloman W."/>
            <person name="Guzman P."/>
            <person name="Farman M."/>
            <person name="Stajich J.E."/>
            <person name="Sentandreu R."/>
            <person name="Gonzalez-Prieto J.M."/>
            <person name="Kennell J.C."/>
            <person name="Molina L."/>
            <person name="Schirawski J."/>
            <person name="Mendoza-Mendoza A."/>
            <person name="Greilinger D."/>
            <person name="Munch K."/>
            <person name="Rossel N."/>
            <person name="Scherer M."/>
            <person name="Vranes M."/>
            <person name="Ladendorf O."/>
            <person name="Vincon V."/>
            <person name="Fuchs U."/>
            <person name="Sandrock B."/>
            <person name="Meng S."/>
            <person name="Ho E.C."/>
            <person name="Cahill M.J."/>
            <person name="Boyce K.J."/>
            <person name="Klose J."/>
            <person name="Klosterman S.J."/>
            <person name="Deelstra H.J."/>
            <person name="Ortiz-Castellanos L."/>
            <person name="Li W."/>
            <person name="Sanchez-Alonso P."/>
            <person name="Schreier P.H."/>
            <person name="Hauser-Hahn I."/>
            <person name="Vaupel M."/>
            <person name="Koopmann E."/>
            <person name="Friedrich G."/>
            <person name="Voss H."/>
            <person name="Schluter T."/>
            <person name="Margolis J."/>
            <person name="Platt D."/>
            <person name="Swimmer C."/>
            <person name="Gnirke A."/>
            <person name="Chen F."/>
            <person name="Vysotskaia V."/>
            <person name="Mannhaupt G."/>
            <person name="Guldener U."/>
            <person name="Munsterkotter M."/>
            <person name="Haase D."/>
            <person name="Oesterheld M."/>
            <person name="Mewes H.W."/>
            <person name="Mauceli E.W."/>
            <person name="DeCaprio D."/>
            <person name="Wade C.M."/>
            <person name="Butler J."/>
            <person name="Young S."/>
            <person name="Jaffe D.B."/>
            <person name="Calvo S."/>
            <person name="Nusbaum C."/>
            <person name="Galagan J."/>
            <person name="Birren B.W."/>
        </authorList>
    </citation>
    <scope>NUCLEOTIDE SEQUENCE [LARGE SCALE GENOMIC DNA]</scope>
    <source>
        <strain evidence="4">DSM 14603 / FGSC 9021 / UM521</strain>
    </source>
</reference>
<dbReference type="GeneID" id="23566031"/>
<sequence length="569" mass="60805">MVRSAATVLTGALLLAVVSPLAYALPFPTNTTEFITSDQLTSTYDGLGAQAHFERRYLTNLSPPSGYTSSWGIDGYRVSYGPASGQYISRSTISGATKLSQTQVNACATLCNKDSRCRFFHPVEMRGNSEGNVICTLYTAKQERSTATWSGGPGSTGGSVVASYGFTRNIATTTRTTSTTSSSTSTRSTSTTSRSTSTTSRSTSTTSRSTSTTSTATTSRSTSSTSATPTLPAPPAGARLVQFRGCASSQFTVPMFVNVNFPVDGFTTSDTAWIVQHGSNRNFDDYFSSVRNVVGDRGVIIAPNLYSSADSGKWYQPSKNLAWNSNDWANGADAVAPSGVSSCSSYDIYDSLVALLDDRAKFPNLQKVYVVAHSGGASMMTKYSVLRPTTGYSYVLANSPSMPYFTNIRPNSTNNCPNYNTWGYGFGSPLPRYVAARLPNGVQGFRSWVAQDITLMTGDFDTYSRDQTGDQSCPVQSQGGQNRRDRGYAWWAYINLLGGTSTDVSDYYGYQSLKDQGVTSLNPPSFGVRYCVVDGVAHDNDAMFASDCGRAAITGASTLPPGPGPVRPA</sequence>
<proteinExistence type="predicted"/>
<dbReference type="RefSeq" id="XP_011392717.1">
    <property type="nucleotide sequence ID" value="XM_011394415.1"/>
</dbReference>
<dbReference type="Proteomes" id="UP000000561">
    <property type="component" value="Chromosome 23"/>
</dbReference>
<dbReference type="Gene3D" id="3.40.50.1820">
    <property type="entry name" value="alpha/beta hydrolase"/>
    <property type="match status" value="1"/>
</dbReference>
<dbReference type="InterPro" id="IPR029058">
    <property type="entry name" value="AB_hydrolase_fold"/>
</dbReference>
<protein>
    <recommendedName>
        <fullName evidence="5">Apple domain-containing protein</fullName>
    </recommendedName>
</protein>
<dbReference type="KEGG" id="uma:UMAG_06440"/>
<evidence type="ECO:0000313" key="4">
    <source>
        <dbReference type="Proteomes" id="UP000000561"/>
    </source>
</evidence>
<keyword evidence="4" id="KW-1185">Reference proteome</keyword>
<feature type="chain" id="PRO_5002244950" description="Apple domain-containing protein" evidence="2">
    <location>
        <begin position="25"/>
        <end position="569"/>
    </location>
</feature>
<evidence type="ECO:0000313" key="3">
    <source>
        <dbReference type="EMBL" id="KIS65735.1"/>
    </source>
</evidence>
<dbReference type="eggNOG" id="ENOG502RW1P">
    <property type="taxonomic scope" value="Eukaryota"/>
</dbReference>
<dbReference type="AlphaFoldDB" id="A0A0D1DT47"/>